<dbReference type="Proteomes" id="UP000321926">
    <property type="component" value="Unassembled WGS sequence"/>
</dbReference>
<name>A0A5C8IT01_9BACT</name>
<keyword evidence="12" id="KW-1185">Reference proteome</keyword>
<dbReference type="InterPro" id="IPR029063">
    <property type="entry name" value="SAM-dependent_MTases_sf"/>
</dbReference>
<comment type="catalytic activity">
    <reaction evidence="7">
        <text>a 2'-deoxyadenosine in DNA + S-adenosyl-L-methionine = an N(6)-methyl-2'-deoxyadenosine in DNA + S-adenosyl-L-homocysteine + H(+)</text>
        <dbReference type="Rhea" id="RHEA:15197"/>
        <dbReference type="Rhea" id="RHEA-COMP:12418"/>
        <dbReference type="Rhea" id="RHEA-COMP:12419"/>
        <dbReference type="ChEBI" id="CHEBI:15378"/>
        <dbReference type="ChEBI" id="CHEBI:57856"/>
        <dbReference type="ChEBI" id="CHEBI:59789"/>
        <dbReference type="ChEBI" id="CHEBI:90615"/>
        <dbReference type="ChEBI" id="CHEBI:90616"/>
        <dbReference type="EC" id="2.1.1.72"/>
    </reaction>
</comment>
<evidence type="ECO:0000256" key="3">
    <source>
        <dbReference type="ARBA" id="ARBA00022603"/>
    </source>
</evidence>
<evidence type="ECO:0000256" key="6">
    <source>
        <dbReference type="ARBA" id="ARBA00022747"/>
    </source>
</evidence>
<keyword evidence="6" id="KW-0680">Restriction system</keyword>
<dbReference type="SUPFAM" id="SSF53335">
    <property type="entry name" value="S-adenosyl-L-methionine-dependent methyltransferases"/>
    <property type="match status" value="1"/>
</dbReference>
<evidence type="ECO:0000259" key="9">
    <source>
        <dbReference type="Pfam" id="PF02384"/>
    </source>
</evidence>
<reference evidence="11 12" key="1">
    <citation type="submission" date="2019-08" db="EMBL/GenBank/DDBJ databases">
        <authorList>
            <person name="Shi S."/>
        </authorList>
    </citation>
    <scope>NUCLEOTIDE SEQUENCE [LARGE SCALE GENOMIC DNA]</scope>
    <source>
        <strain evidence="11 12">GY10130</strain>
    </source>
</reference>
<evidence type="ECO:0000256" key="5">
    <source>
        <dbReference type="ARBA" id="ARBA00022691"/>
    </source>
</evidence>
<dbReference type="GO" id="GO:0032259">
    <property type="term" value="P:methylation"/>
    <property type="evidence" value="ECO:0007669"/>
    <property type="project" value="UniProtKB-KW"/>
</dbReference>
<dbReference type="EMBL" id="VRTY01000136">
    <property type="protein sequence ID" value="TXK24923.1"/>
    <property type="molecule type" value="Genomic_DNA"/>
</dbReference>
<dbReference type="EC" id="2.1.1.72" evidence="2"/>
<dbReference type="Pfam" id="PF02384">
    <property type="entry name" value="N6_Mtase"/>
    <property type="match status" value="1"/>
</dbReference>
<dbReference type="Pfam" id="PF12161">
    <property type="entry name" value="HsdM_N"/>
    <property type="match status" value="1"/>
</dbReference>
<keyword evidence="5" id="KW-0949">S-adenosyl-L-methionine</keyword>
<dbReference type="InterPro" id="IPR051537">
    <property type="entry name" value="DNA_Adenine_Mtase"/>
</dbReference>
<keyword evidence="4" id="KW-0808">Transferase</keyword>
<feature type="domain" description="DNA methylase adenine-specific" evidence="9">
    <location>
        <begin position="178"/>
        <end position="489"/>
    </location>
</feature>
<dbReference type="InterPro" id="IPR003356">
    <property type="entry name" value="DNA_methylase_A-5"/>
</dbReference>
<dbReference type="Gene3D" id="3.40.50.150">
    <property type="entry name" value="Vaccinia Virus protein VP39"/>
    <property type="match status" value="1"/>
</dbReference>
<dbReference type="Gene3D" id="1.20.1260.30">
    <property type="match status" value="1"/>
</dbReference>
<evidence type="ECO:0000256" key="7">
    <source>
        <dbReference type="ARBA" id="ARBA00047942"/>
    </source>
</evidence>
<proteinExistence type="inferred from homology"/>
<dbReference type="PANTHER" id="PTHR42933">
    <property type="entry name" value="SLR6095 PROTEIN"/>
    <property type="match status" value="1"/>
</dbReference>
<keyword evidence="8" id="KW-0175">Coiled coil</keyword>
<dbReference type="InterPro" id="IPR022749">
    <property type="entry name" value="D12N6_MeTrfase_N"/>
</dbReference>
<gene>
    <name evidence="11" type="ORF">FVR03_22165</name>
</gene>
<dbReference type="RefSeq" id="WP_147923966.1">
    <property type="nucleotide sequence ID" value="NZ_VRTY01000136.1"/>
</dbReference>
<dbReference type="GO" id="GO:0009307">
    <property type="term" value="P:DNA restriction-modification system"/>
    <property type="evidence" value="ECO:0007669"/>
    <property type="project" value="UniProtKB-KW"/>
</dbReference>
<feature type="coiled-coil region" evidence="8">
    <location>
        <begin position="743"/>
        <end position="813"/>
    </location>
</feature>
<accession>A0A5C8IT01</accession>
<evidence type="ECO:0000256" key="8">
    <source>
        <dbReference type="SAM" id="Coils"/>
    </source>
</evidence>
<dbReference type="OrthoDB" id="9814572at2"/>
<dbReference type="GO" id="GO:0009007">
    <property type="term" value="F:site-specific DNA-methyltransferase (adenine-specific) activity"/>
    <property type="evidence" value="ECO:0007669"/>
    <property type="project" value="UniProtKB-EC"/>
</dbReference>
<evidence type="ECO:0000313" key="12">
    <source>
        <dbReference type="Proteomes" id="UP000321926"/>
    </source>
</evidence>
<dbReference type="PANTHER" id="PTHR42933:SF3">
    <property type="entry name" value="TYPE I RESTRICTION ENZYME MJAVIII METHYLASE SUBUNIT"/>
    <property type="match status" value="1"/>
</dbReference>
<evidence type="ECO:0000256" key="4">
    <source>
        <dbReference type="ARBA" id="ARBA00022679"/>
    </source>
</evidence>
<dbReference type="InterPro" id="IPR038333">
    <property type="entry name" value="T1MK-like_N_sf"/>
</dbReference>
<dbReference type="PRINTS" id="PR00507">
    <property type="entry name" value="N12N6MTFRASE"/>
</dbReference>
<protein>
    <recommendedName>
        <fullName evidence="2">site-specific DNA-methyltransferase (adenine-specific)</fullName>
        <ecNumber evidence="2">2.1.1.72</ecNumber>
    </recommendedName>
</protein>
<keyword evidence="3 11" id="KW-0489">Methyltransferase</keyword>
<comment type="similarity">
    <text evidence="1">Belongs to the N(4)/N(6)-methyltransferase family.</text>
</comment>
<dbReference type="GO" id="GO:0008170">
    <property type="term" value="F:N-methyltransferase activity"/>
    <property type="evidence" value="ECO:0007669"/>
    <property type="project" value="InterPro"/>
</dbReference>
<evidence type="ECO:0000256" key="2">
    <source>
        <dbReference type="ARBA" id="ARBA00011900"/>
    </source>
</evidence>
<sequence>MKNEKIKLSQLESFLMKAADILRGKMDASEYKEFIFGMLFLKRMSDVFDQKREKFKRVDYKHLDPETLQIILEDKITYGETFFVPKRARWHEEFTDENGQQQPPIKHLQNNIGQMLNKALDAIEEANPDTLSGIFKGRINFNKEVDGKQIVKNVDLKKMIDHFNEFPALVNENFEFPDLLGAAYEYLLKHFADESGKKGGQFYTPNQVVRLLVQLIKPKAGMSIYDPTVGSGGMLIQSHQYVQEQGQNAEDLNLFGQENDPTVVAISKMNIILHNITRYTIEYGDTLEEPLNEQDGRLIEFDRVIANPPFSQNYNRATMKYQSRFTYGFASETSKKADLMFVQHMLASCKPTGKVVVVMPNGVLFRGGKEKEIREGMLKANVLEGIIGLPPQLFYGTGIPACIMVFDKNKPDNLKNKVFFINADKDYAEGKKQNTLRPEDIEKIDFVFEHKIEEANYSKLVDVFKQEDEKIISIEANDWTLNIRRYVDNTPPPEPEDVKAHLIGGVPVTEIAQAQNMLCAKFNFDSSQLFKDRSENYRDFAISEKSEIKALIEEDAKVVETLTCLGLHLANWWQLAKEDFSSLAPEKVDENVAAKPQTIANGDKFPRVRKELLETIKEKFVPVGVLDKFQVAGVFVNWWDNIKYDLKTIMQNGWEAGLIPDEYLIEEFFKAEQAEIEELEVAQTEHESTLEEAVEEALNLVEYEADEEEGEVKFTPALAKSELKTQIDYLLNEKKSSAEAKPFQKVEARIRDLEGSIKDCKAQLKEKQAELDLKLILKRYGSEDEKAESNTLLHAIKIELANLDESIESLIADFKADLKDTNDFAAIKKSITALEKDIKKDKVNEADTLLKLSKIIDTQKQFKEITKAYNSRLKDQDMLQARLDSLDKLLADIGGIITEAESQKLILKKHFEIINNQLQRYLNAEKRALVAAYENLYDKYFTSAQSIEAQREETMAELNNFLAQLNYLN</sequence>
<organism evidence="11 12">
    <name type="scientific">Pontibacter qinzhouensis</name>
    <dbReference type="NCBI Taxonomy" id="2603253"/>
    <lineage>
        <taxon>Bacteria</taxon>
        <taxon>Pseudomonadati</taxon>
        <taxon>Bacteroidota</taxon>
        <taxon>Cytophagia</taxon>
        <taxon>Cytophagales</taxon>
        <taxon>Hymenobacteraceae</taxon>
        <taxon>Pontibacter</taxon>
    </lineage>
</organism>
<evidence type="ECO:0000259" key="10">
    <source>
        <dbReference type="Pfam" id="PF12161"/>
    </source>
</evidence>
<dbReference type="AlphaFoldDB" id="A0A5C8IT01"/>
<evidence type="ECO:0000256" key="1">
    <source>
        <dbReference type="ARBA" id="ARBA00006594"/>
    </source>
</evidence>
<comment type="caution">
    <text evidence="11">The sequence shown here is derived from an EMBL/GenBank/DDBJ whole genome shotgun (WGS) entry which is preliminary data.</text>
</comment>
<dbReference type="GO" id="GO:0003677">
    <property type="term" value="F:DNA binding"/>
    <property type="evidence" value="ECO:0007669"/>
    <property type="project" value="InterPro"/>
</dbReference>
<feature type="domain" description="N6 adenine-specific DNA methyltransferase N-terminal" evidence="10">
    <location>
        <begin position="11"/>
        <end position="163"/>
    </location>
</feature>
<evidence type="ECO:0000313" key="11">
    <source>
        <dbReference type="EMBL" id="TXK24923.1"/>
    </source>
</evidence>